<reference evidence="1 2" key="1">
    <citation type="submission" date="2019-02" db="EMBL/GenBank/DDBJ databases">
        <title>Deep-cultivation of Planctomycetes and their phenomic and genomic characterization uncovers novel biology.</title>
        <authorList>
            <person name="Wiegand S."/>
            <person name="Jogler M."/>
            <person name="Boedeker C."/>
            <person name="Pinto D."/>
            <person name="Vollmers J."/>
            <person name="Rivas-Marin E."/>
            <person name="Kohn T."/>
            <person name="Peeters S.H."/>
            <person name="Heuer A."/>
            <person name="Rast P."/>
            <person name="Oberbeckmann S."/>
            <person name="Bunk B."/>
            <person name="Jeske O."/>
            <person name="Meyerdierks A."/>
            <person name="Storesund J.E."/>
            <person name="Kallscheuer N."/>
            <person name="Luecker S."/>
            <person name="Lage O.M."/>
            <person name="Pohl T."/>
            <person name="Merkel B.J."/>
            <person name="Hornburger P."/>
            <person name="Mueller R.-W."/>
            <person name="Bruemmer F."/>
            <person name="Labrenz M."/>
            <person name="Spormann A.M."/>
            <person name="Op Den Camp H."/>
            <person name="Overmann J."/>
            <person name="Amann R."/>
            <person name="Jetten M.S.M."/>
            <person name="Mascher T."/>
            <person name="Medema M.H."/>
            <person name="Devos D.P."/>
            <person name="Kaster A.-K."/>
            <person name="Ovreas L."/>
            <person name="Rohde M."/>
            <person name="Galperin M.Y."/>
            <person name="Jogler C."/>
        </authorList>
    </citation>
    <scope>NUCLEOTIDE SEQUENCE [LARGE SCALE GENOMIC DNA]</scope>
    <source>
        <strain evidence="1 2">KOR42</strain>
    </source>
</reference>
<gene>
    <name evidence="1" type="ORF">KOR42_41670</name>
</gene>
<protein>
    <submittedName>
        <fullName evidence="1">Uncharacterized protein</fullName>
    </submittedName>
</protein>
<comment type="caution">
    <text evidence="1">The sequence shown here is derived from an EMBL/GenBank/DDBJ whole genome shotgun (WGS) entry which is preliminary data.</text>
</comment>
<dbReference type="AlphaFoldDB" id="A0A5C5WAR6"/>
<organism evidence="1 2">
    <name type="scientific">Thalassoglobus neptunius</name>
    <dbReference type="NCBI Taxonomy" id="1938619"/>
    <lineage>
        <taxon>Bacteria</taxon>
        <taxon>Pseudomonadati</taxon>
        <taxon>Planctomycetota</taxon>
        <taxon>Planctomycetia</taxon>
        <taxon>Planctomycetales</taxon>
        <taxon>Planctomycetaceae</taxon>
        <taxon>Thalassoglobus</taxon>
    </lineage>
</organism>
<proteinExistence type="predicted"/>
<dbReference type="EMBL" id="SIHI01000023">
    <property type="protein sequence ID" value="TWT47169.1"/>
    <property type="molecule type" value="Genomic_DNA"/>
</dbReference>
<dbReference type="Proteomes" id="UP000317243">
    <property type="component" value="Unassembled WGS sequence"/>
</dbReference>
<evidence type="ECO:0000313" key="1">
    <source>
        <dbReference type="EMBL" id="TWT47169.1"/>
    </source>
</evidence>
<keyword evidence="2" id="KW-1185">Reference proteome</keyword>
<evidence type="ECO:0000313" key="2">
    <source>
        <dbReference type="Proteomes" id="UP000317243"/>
    </source>
</evidence>
<accession>A0A5C5WAR6</accession>
<name>A0A5C5WAR6_9PLAN</name>
<sequence length="102" mass="10986">MVGVLLALVGPDVTPDPEPDRPFLLNPSLRGVGGCLCRAAEIIKAGQPSCLDRCPVEQSKYPCFERPVEAGLLQGSFSFESSVSCRLPCRGVSKIHREDVES</sequence>